<dbReference type="NCBIfam" id="TIGR01788">
    <property type="entry name" value="Glu-decarb-GAD"/>
    <property type="match status" value="1"/>
</dbReference>
<organism evidence="10 11">
    <name type="scientific">Maudiozyma humilis</name>
    <name type="common">Sour dough yeast</name>
    <name type="synonym">Kazachstania humilis</name>
    <dbReference type="NCBI Taxonomy" id="51915"/>
    <lineage>
        <taxon>Eukaryota</taxon>
        <taxon>Fungi</taxon>
        <taxon>Dikarya</taxon>
        <taxon>Ascomycota</taxon>
        <taxon>Saccharomycotina</taxon>
        <taxon>Saccharomycetes</taxon>
        <taxon>Saccharomycetales</taxon>
        <taxon>Saccharomycetaceae</taxon>
        <taxon>Maudiozyma</taxon>
    </lineage>
</organism>
<dbReference type="Proteomes" id="UP001377567">
    <property type="component" value="Unassembled WGS sequence"/>
</dbReference>
<evidence type="ECO:0000313" key="10">
    <source>
        <dbReference type="EMBL" id="GMM56977.1"/>
    </source>
</evidence>
<dbReference type="InterPro" id="IPR015421">
    <property type="entry name" value="PyrdxlP-dep_Trfase_major"/>
</dbReference>
<evidence type="ECO:0000313" key="11">
    <source>
        <dbReference type="Proteomes" id="UP001377567"/>
    </source>
</evidence>
<dbReference type="Gene3D" id="3.90.1150.160">
    <property type="match status" value="1"/>
</dbReference>
<evidence type="ECO:0000256" key="4">
    <source>
        <dbReference type="ARBA" id="ARBA00022898"/>
    </source>
</evidence>
<comment type="catalytic activity">
    <reaction evidence="6 9">
        <text>L-glutamate + H(+) = 4-aminobutanoate + CO2</text>
        <dbReference type="Rhea" id="RHEA:17785"/>
        <dbReference type="ChEBI" id="CHEBI:15378"/>
        <dbReference type="ChEBI" id="CHEBI:16526"/>
        <dbReference type="ChEBI" id="CHEBI:29985"/>
        <dbReference type="ChEBI" id="CHEBI:59888"/>
        <dbReference type="EC" id="4.1.1.15"/>
    </reaction>
</comment>
<evidence type="ECO:0000256" key="1">
    <source>
        <dbReference type="ARBA" id="ARBA00001933"/>
    </source>
</evidence>
<dbReference type="InterPro" id="IPR015424">
    <property type="entry name" value="PyrdxlP-dep_Trfase"/>
</dbReference>
<reference evidence="10 11" key="1">
    <citation type="journal article" date="2023" name="Elife">
        <title>Identification of key yeast species and microbe-microbe interactions impacting larval growth of Drosophila in the wild.</title>
        <authorList>
            <person name="Mure A."/>
            <person name="Sugiura Y."/>
            <person name="Maeda R."/>
            <person name="Honda K."/>
            <person name="Sakurai N."/>
            <person name="Takahashi Y."/>
            <person name="Watada M."/>
            <person name="Katoh T."/>
            <person name="Gotoh A."/>
            <person name="Gotoh Y."/>
            <person name="Taniguchi I."/>
            <person name="Nakamura K."/>
            <person name="Hayashi T."/>
            <person name="Katayama T."/>
            <person name="Uemura T."/>
            <person name="Hattori Y."/>
        </authorList>
    </citation>
    <scope>NUCLEOTIDE SEQUENCE [LARGE SCALE GENOMIC DNA]</scope>
    <source>
        <strain evidence="10 11">KH-74</strain>
    </source>
</reference>
<comment type="caution">
    <text evidence="10">The sequence shown here is derived from an EMBL/GenBank/DDBJ whole genome shotgun (WGS) entry which is preliminary data.</text>
</comment>
<comment type="cofactor">
    <cofactor evidence="1 7 8">
        <name>pyridoxal 5'-phosphate</name>
        <dbReference type="ChEBI" id="CHEBI:597326"/>
    </cofactor>
</comment>
<comment type="similarity">
    <text evidence="2 8">Belongs to the group II decarboxylase family.</text>
</comment>
<dbReference type="InterPro" id="IPR010107">
    <property type="entry name" value="Glutamate_decarboxylase"/>
</dbReference>
<name>A0AAV5S1Z4_MAUHU</name>
<evidence type="ECO:0000256" key="3">
    <source>
        <dbReference type="ARBA" id="ARBA00012421"/>
    </source>
</evidence>
<dbReference type="Gene3D" id="3.40.640.10">
    <property type="entry name" value="Type I PLP-dependent aspartate aminotransferase-like (Major domain)"/>
    <property type="match status" value="1"/>
</dbReference>
<evidence type="ECO:0000256" key="7">
    <source>
        <dbReference type="PIRSR" id="PIRSR602129-50"/>
    </source>
</evidence>
<keyword evidence="5 8" id="KW-0456">Lyase</keyword>
<evidence type="ECO:0000256" key="8">
    <source>
        <dbReference type="RuleBase" id="RU000382"/>
    </source>
</evidence>
<evidence type="ECO:0000256" key="6">
    <source>
        <dbReference type="ARBA" id="ARBA00048868"/>
    </source>
</evidence>
<dbReference type="GO" id="GO:0004351">
    <property type="term" value="F:glutamate decarboxylase activity"/>
    <property type="evidence" value="ECO:0007669"/>
    <property type="project" value="UniProtKB-EC"/>
</dbReference>
<keyword evidence="4 7" id="KW-0663">Pyridoxal phosphate</keyword>
<dbReference type="EC" id="4.1.1.15" evidence="3 9"/>
<dbReference type="GO" id="GO:0005829">
    <property type="term" value="C:cytosol"/>
    <property type="evidence" value="ECO:0007669"/>
    <property type="project" value="TreeGrafter"/>
</dbReference>
<dbReference type="Gene3D" id="4.10.280.50">
    <property type="match status" value="1"/>
</dbReference>
<dbReference type="AlphaFoldDB" id="A0AAV5S1Z4"/>
<sequence length="582" mass="66277">MLHRNSIYDSSTGAPTRRLSVALPEYKLLSTELQDSAKQDIQNTALSLRTLSLDDKFKIPAEGIPEDLSYELIHNELTLDGNPHLNLASFVNTFTTPIAKKLINENINKNLADNDEYPQLIELTQRCISMLAEMWHCGPEDSPIGCSTTGSSEAIMLGGLAMKKKWEHKMLNAGKSTLKPNIVMSCACQVALEKFTRYFEVECRMVPVSFKSHHMLDPEELWNYVDENTIGCFVILGTTYTGHFENVEKCSEVLDKIEAKNPDWANKGIPIHVDGASGGFITPFTFETYHMKNYGMEKWAFNNPRVVSINTSGHKFGLTTPGLGWVLWKDDKFLSPELRFRLKYLGGIEETFGLNFSRPGFQVVHQYFNFISLGRKGYGAQFKRSLYVARIFSYSLLHLPEVEGYIDVVSSIHQKISDDSVASNVNDFWVNQDQYKPGVPLVAFKLSNEFRKAYPEIPQVMVSSLLRQRGWIIPNYPLPKSSDDSQNYEVLRVVFRTELKLDLAQLLLADIRSVLLRLIRSYEKLTSRVESKQFESTANRRDFVYNMLLTLASPEDDTDQQVDQETKDELKAKISKNYRGTC</sequence>
<accession>A0AAV5S1Z4</accession>
<dbReference type="PANTHER" id="PTHR43321:SF3">
    <property type="entry name" value="GLUTAMATE DECARBOXYLASE"/>
    <property type="match status" value="1"/>
</dbReference>
<gene>
    <name evidence="10" type="ORF">DAKH74_035930</name>
</gene>
<evidence type="ECO:0000256" key="5">
    <source>
        <dbReference type="ARBA" id="ARBA00023239"/>
    </source>
</evidence>
<keyword evidence="9" id="KW-0210">Decarboxylase</keyword>
<dbReference type="InterPro" id="IPR002129">
    <property type="entry name" value="PyrdxlP-dep_de-COase"/>
</dbReference>
<proteinExistence type="inferred from homology"/>
<dbReference type="Pfam" id="PF00282">
    <property type="entry name" value="Pyridoxal_deC"/>
    <property type="match status" value="1"/>
</dbReference>
<dbReference type="GO" id="GO:0030170">
    <property type="term" value="F:pyridoxal phosphate binding"/>
    <property type="evidence" value="ECO:0007669"/>
    <property type="project" value="InterPro"/>
</dbReference>
<dbReference type="GO" id="GO:0006538">
    <property type="term" value="P:L-glutamate catabolic process"/>
    <property type="evidence" value="ECO:0007669"/>
    <property type="project" value="TreeGrafter"/>
</dbReference>
<feature type="modified residue" description="N6-(pyridoxal phosphate)lysine" evidence="7">
    <location>
        <position position="315"/>
    </location>
</feature>
<keyword evidence="11" id="KW-1185">Reference proteome</keyword>
<dbReference type="PANTHER" id="PTHR43321">
    <property type="entry name" value="GLUTAMATE DECARBOXYLASE"/>
    <property type="match status" value="1"/>
</dbReference>
<dbReference type="EMBL" id="BTGD01000010">
    <property type="protein sequence ID" value="GMM56977.1"/>
    <property type="molecule type" value="Genomic_DNA"/>
</dbReference>
<dbReference type="SUPFAM" id="SSF53383">
    <property type="entry name" value="PLP-dependent transferases"/>
    <property type="match status" value="1"/>
</dbReference>
<evidence type="ECO:0000256" key="2">
    <source>
        <dbReference type="ARBA" id="ARBA00009533"/>
    </source>
</evidence>
<evidence type="ECO:0000256" key="9">
    <source>
        <dbReference type="RuleBase" id="RU361171"/>
    </source>
</evidence>
<protein>
    <recommendedName>
        <fullName evidence="3 9">Glutamate decarboxylase</fullName>
        <ecNumber evidence="3 9">4.1.1.15</ecNumber>
    </recommendedName>
</protein>